<sequence length="200" mass="22427">MAKFSRGLLVALDTDAMTATLVQDYISPYKVHAVSQGSVQILPNSNVLVGWGHVPAFTEFSHDGEVLYKTHIGPVHLDLFSWVKNYRTFKYSWVGRPSTLPNVAMRPKQKALYVSWNGATEVAKWWIQSGPESSGDDFRQHSTIEKTTFDTKIKIPGDSSEFIRVVALDKNGQVLAYSQSVSKHEKTTVELSRHPQEDSC</sequence>
<keyword evidence="2" id="KW-1185">Reference proteome</keyword>
<gene>
    <name evidence="1" type="ORF">QQZ08_009286</name>
</gene>
<evidence type="ECO:0000313" key="1">
    <source>
        <dbReference type="EMBL" id="KAK7422928.1"/>
    </source>
</evidence>
<dbReference type="Proteomes" id="UP001498421">
    <property type="component" value="Unassembled WGS sequence"/>
</dbReference>
<dbReference type="Pfam" id="PF14269">
    <property type="entry name" value="Arylsulfotran_2"/>
    <property type="match status" value="1"/>
</dbReference>
<name>A0ABR1HQC1_9HYPO</name>
<dbReference type="PANTHER" id="PTHR35340">
    <property type="entry name" value="PQQ ENZYME REPEAT PROTEIN-RELATED"/>
    <property type="match status" value="1"/>
</dbReference>
<accession>A0ABR1HQC1</accession>
<comment type="caution">
    <text evidence="1">The sequence shown here is derived from an EMBL/GenBank/DDBJ whole genome shotgun (WGS) entry which is preliminary data.</text>
</comment>
<dbReference type="InterPro" id="IPR039535">
    <property type="entry name" value="ASST-like"/>
</dbReference>
<evidence type="ECO:0000313" key="2">
    <source>
        <dbReference type="Proteomes" id="UP001498421"/>
    </source>
</evidence>
<organism evidence="1 2">
    <name type="scientific">Neonectria magnoliae</name>
    <dbReference type="NCBI Taxonomy" id="2732573"/>
    <lineage>
        <taxon>Eukaryota</taxon>
        <taxon>Fungi</taxon>
        <taxon>Dikarya</taxon>
        <taxon>Ascomycota</taxon>
        <taxon>Pezizomycotina</taxon>
        <taxon>Sordariomycetes</taxon>
        <taxon>Hypocreomycetidae</taxon>
        <taxon>Hypocreales</taxon>
        <taxon>Nectriaceae</taxon>
        <taxon>Neonectria</taxon>
    </lineage>
</organism>
<dbReference type="PANTHER" id="PTHR35340:SF5">
    <property type="entry name" value="ASST-DOMAIN-CONTAINING PROTEIN"/>
    <property type="match status" value="1"/>
</dbReference>
<protein>
    <submittedName>
        <fullName evidence="1">Uncharacterized protein</fullName>
    </submittedName>
</protein>
<reference evidence="1 2" key="1">
    <citation type="journal article" date="2025" name="Microbiol. Resour. Announc.">
        <title>Draft genome sequences for Neonectria magnoliae and Neonectria punicea, canker pathogens of Liriodendron tulipifera and Acer saccharum in West Virginia.</title>
        <authorList>
            <person name="Petronek H.M."/>
            <person name="Kasson M.T."/>
            <person name="Metheny A.M."/>
            <person name="Stauder C.M."/>
            <person name="Lovett B."/>
            <person name="Lynch S.C."/>
            <person name="Garnas J.R."/>
            <person name="Kasson L.R."/>
            <person name="Stajich J.E."/>
        </authorList>
    </citation>
    <scope>NUCLEOTIDE SEQUENCE [LARGE SCALE GENOMIC DNA]</scope>
    <source>
        <strain evidence="1 2">NRRL 64651</strain>
    </source>
</reference>
<dbReference type="InterPro" id="IPR053143">
    <property type="entry name" value="Arylsulfate_ST"/>
</dbReference>
<proteinExistence type="predicted"/>
<dbReference type="EMBL" id="JAZAVK010000103">
    <property type="protein sequence ID" value="KAK7422928.1"/>
    <property type="molecule type" value="Genomic_DNA"/>
</dbReference>